<dbReference type="Pfam" id="PF07898">
    <property type="entry name" value="DUF1676"/>
    <property type="match status" value="1"/>
</dbReference>
<keyword evidence="2" id="KW-0812">Transmembrane</keyword>
<feature type="transmembrane region" description="Helical" evidence="2">
    <location>
        <begin position="192"/>
        <end position="211"/>
    </location>
</feature>
<dbReference type="Pfam" id="PF07841">
    <property type="entry name" value="DM4_12"/>
    <property type="match status" value="1"/>
</dbReference>
<keyword evidence="3" id="KW-0732">Signal</keyword>
<sequence>MCRLLVVFVCLLSGAFAADMDFNNILDGFNPKTISEALKSTFLNANLTTPDCKNATNGCLQTEVVTYLEHVVEALKSFDIRELIRFPKNNNTFDDFEETNEVDKSDETFRKDRTPLEELEKRFSKFMFTHDIQINLPDTLFDSNVLQISPRAGKGKEKGIIAQFKILSNKITKGKPRIFHKIKKIGEKLKNAVLALILFFGLAKVLISFLLPLVVGVATAKKILVKVLLFVFPFLAFFFKLCPFTPYGTKFHHHHHHISHAHQLPHTPSFVYHDLKHEHHPHHHDVITGPDYHSEGPAFANELISHRNDPSNPFVGQGQPGAVHRIRNNKPPFNRPLTPNEIEAMVNEAEKEALLKARLQQERLRVQMENKRLQDEIKLHLLRQEKLKAHATNLANGGVVNTLVPPKPSIVLASNASVMNAIQVDSNKISLSPSLQPPFQASVIQTVQRQTIVTPVPQPVRFSTEDPIQKAAAITYDPFYSPILEKIEKILTGLGFVEDQCRERLICSMYKNPVKWSPYSNLVSVELSRDAKDLQKPTYANAAVVKFHRYVQAARDGQDQRNCSKLYSSCPINTDR</sequence>
<feature type="chain" id="PRO_5010722704" evidence="3">
    <location>
        <begin position="18"/>
        <end position="576"/>
    </location>
</feature>
<dbReference type="CTD" id="40774"/>
<feature type="signal peptide" evidence="3">
    <location>
        <begin position="1"/>
        <end position="17"/>
    </location>
</feature>
<keyword evidence="2" id="KW-0472">Membrane</keyword>
<evidence type="ECO:0000256" key="2">
    <source>
        <dbReference type="SAM" id="Phobius"/>
    </source>
</evidence>
<name>A0A1W4WCA2_AGRPL</name>
<dbReference type="FunCoup" id="A0A1W4WCA2">
    <property type="interactions" value="21"/>
</dbReference>
<evidence type="ECO:0000313" key="5">
    <source>
        <dbReference type="RefSeq" id="XP_018321606.1"/>
    </source>
</evidence>
<dbReference type="PANTHER" id="PTHR21879:SF4">
    <property type="entry name" value="OSIRIS 17, ISOFORM C"/>
    <property type="match status" value="1"/>
</dbReference>
<keyword evidence="2" id="KW-1133">Transmembrane helix</keyword>
<dbReference type="PANTHER" id="PTHR21879">
    <property type="entry name" value="FI03362P-RELATED-RELATED"/>
    <property type="match status" value="1"/>
</dbReference>
<keyword evidence="1" id="KW-0175">Coiled coil</keyword>
<dbReference type="STRING" id="224129.A0A1W4WCA2"/>
<dbReference type="GeneID" id="108734517"/>
<dbReference type="KEGG" id="apln:108734517"/>
<proteinExistence type="predicted"/>
<reference evidence="5" key="1">
    <citation type="submission" date="2025-08" db="UniProtKB">
        <authorList>
            <consortium name="RefSeq"/>
        </authorList>
    </citation>
    <scope>IDENTIFICATION</scope>
    <source>
        <tissue evidence="5">Entire body</tissue>
    </source>
</reference>
<protein>
    <submittedName>
        <fullName evidence="5">Uncharacterized protein LOC108734517</fullName>
    </submittedName>
</protein>
<dbReference type="InterPro" id="IPR006631">
    <property type="entry name" value="DM4_12"/>
</dbReference>
<dbReference type="GO" id="GO:0016020">
    <property type="term" value="C:membrane"/>
    <property type="evidence" value="ECO:0007669"/>
    <property type="project" value="TreeGrafter"/>
</dbReference>
<dbReference type="Proteomes" id="UP000192223">
    <property type="component" value="Unplaced"/>
</dbReference>
<keyword evidence="4" id="KW-1185">Reference proteome</keyword>
<dbReference type="AlphaFoldDB" id="A0A1W4WCA2"/>
<dbReference type="InParanoid" id="A0A1W4WCA2"/>
<dbReference type="OrthoDB" id="6334967at2759"/>
<dbReference type="RefSeq" id="XP_018321606.1">
    <property type="nucleotide sequence ID" value="XM_018466104.1"/>
</dbReference>
<dbReference type="InterPro" id="IPR012464">
    <property type="entry name" value="DUF1676"/>
</dbReference>
<evidence type="ECO:0000313" key="4">
    <source>
        <dbReference type="Proteomes" id="UP000192223"/>
    </source>
</evidence>
<feature type="transmembrane region" description="Helical" evidence="2">
    <location>
        <begin position="223"/>
        <end position="241"/>
    </location>
</feature>
<feature type="coiled-coil region" evidence="1">
    <location>
        <begin position="342"/>
        <end position="376"/>
    </location>
</feature>
<organism evidence="4 5">
    <name type="scientific">Agrilus planipennis</name>
    <name type="common">Emerald ash borer</name>
    <name type="synonym">Agrilus marcopoli</name>
    <dbReference type="NCBI Taxonomy" id="224129"/>
    <lineage>
        <taxon>Eukaryota</taxon>
        <taxon>Metazoa</taxon>
        <taxon>Ecdysozoa</taxon>
        <taxon>Arthropoda</taxon>
        <taxon>Hexapoda</taxon>
        <taxon>Insecta</taxon>
        <taxon>Pterygota</taxon>
        <taxon>Neoptera</taxon>
        <taxon>Endopterygota</taxon>
        <taxon>Coleoptera</taxon>
        <taxon>Polyphaga</taxon>
        <taxon>Elateriformia</taxon>
        <taxon>Buprestoidea</taxon>
        <taxon>Buprestidae</taxon>
        <taxon>Agrilinae</taxon>
        <taxon>Agrilus</taxon>
    </lineage>
</organism>
<gene>
    <name evidence="5" type="primary">LOC108734517</name>
</gene>
<accession>A0A1W4WCA2</accession>
<evidence type="ECO:0000256" key="1">
    <source>
        <dbReference type="SAM" id="Coils"/>
    </source>
</evidence>
<evidence type="ECO:0000256" key="3">
    <source>
        <dbReference type="SAM" id="SignalP"/>
    </source>
</evidence>